<comment type="pathway">
    <text evidence="9">Protein modification; protein ubiquitination.</text>
</comment>
<dbReference type="EMBL" id="KN847337">
    <property type="protein sequence ID" value="KIW41504.1"/>
    <property type="molecule type" value="Genomic_DNA"/>
</dbReference>
<evidence type="ECO:0000256" key="7">
    <source>
        <dbReference type="ARBA" id="ARBA00046341"/>
    </source>
</evidence>
<protein>
    <recommendedName>
        <fullName evidence="9">E3 ubiquitin-protein ligase</fullName>
        <ecNumber evidence="9">2.3.2.27</ecNumber>
    </recommendedName>
</protein>
<evidence type="ECO:0000256" key="10">
    <source>
        <dbReference type="SAM" id="MobiDB-lite"/>
    </source>
</evidence>
<evidence type="ECO:0000256" key="9">
    <source>
        <dbReference type="RuleBase" id="RU366018"/>
    </source>
</evidence>
<dbReference type="GO" id="GO:0071596">
    <property type="term" value="P:ubiquitin-dependent protein catabolic process via the N-end rule pathway"/>
    <property type="evidence" value="ECO:0007669"/>
    <property type="project" value="UniProtKB-UniRule"/>
</dbReference>
<keyword evidence="5 9" id="KW-0833">Ubl conjugation pathway</keyword>
<keyword evidence="4 9" id="KW-0863">Zinc-finger</keyword>
<feature type="compositionally biased region" description="Polar residues" evidence="10">
    <location>
        <begin position="555"/>
        <end position="564"/>
    </location>
</feature>
<evidence type="ECO:0000256" key="3">
    <source>
        <dbReference type="ARBA" id="ARBA00022723"/>
    </source>
</evidence>
<proteinExistence type="inferred from homology"/>
<dbReference type="PROSITE" id="PS51157">
    <property type="entry name" value="ZF_UBR"/>
    <property type="match status" value="1"/>
</dbReference>
<dbReference type="CDD" id="cd16482">
    <property type="entry name" value="RING-H2_UBR1-like"/>
    <property type="match status" value="1"/>
</dbReference>
<dbReference type="InterPro" id="IPR039164">
    <property type="entry name" value="UBR1-like"/>
</dbReference>
<dbReference type="Pfam" id="PF22960">
    <property type="entry name" value="WHD_UBR1"/>
    <property type="match status" value="1"/>
</dbReference>
<comment type="similarity">
    <text evidence="7 9">Belongs to the E3 ubiquitin-protein ligase UBR1-like family.</text>
</comment>
<dbReference type="SMART" id="SM00396">
    <property type="entry name" value="ZnF_UBR1"/>
    <property type="match status" value="1"/>
</dbReference>
<sequence length="2151" mass="241848">MSSPPSNLDRQLRQALCDHPRRYGYRYSATARNSLLEGLFRCLTNDREDYLHQLFPNGFPLSYKLQDAQGVQENVEYTAAARGHPCGHIFKAGEASYHCSTCTDDSTAVLCARCFVSSDHEGHQYIIQMSPGNTGCCDCGDDEAWKTPIQCAIHTAKIDWATTDDVVSPLPQDLQDSIRVTVSRALDFFCDVISCSPENLRMPKTTETVAQDEVRSRLQSEHYVSGDEVEANPEFCLIIWNDEKHTVREVQSQVARACRQRESWGLVKAEETNDIGRSVVKFSRNLSELTRMAKIIEEIKVTVTIRSARDTFREQMCGTIIDWLADVVGCSVGGDSHILRRIVCEEMLQIWRVGSEAWNAKVGKEDLDDHGEEDDRDFRRRARVIPFDPIQFAMQRIVAEGDDMLTDEDNEPMDPDDDDDDDDDEDDELGDVEGGREATDLILSAIAFEDAEDTHSIVENSGDADATDDPDEMDTDGDGDFLDVAERMDTDPASPAPAIVPAQNTTGPENTLHLGGADSPTRADANANYLNVPRTPAASARPSSSQSPPPDHWQLSRSGQSASGASLPVYEDLTKNIRVDSMILFDLRLWKLARSNMRDLFISTLVNIPQFKRILGLRFSGLYTTLAQLYLVADREPDHSIINLSLQLLTTPSITEEVIDRGNFLTNLMAILYTFLTTRQVGFPKDLDPGATLGFDAGSVANRRLYHFFSDLKYFLASPFVQAKARGEREYLCQFLDLAKLSQGICPNVRAVGEHVEYETDAWISASLLTRDINKLCRQFSEAYYVAKGSDPVAIRATCDAIKHAAGIAVINSVGLERRRFDQAEIRDPVKFHNIGPFGDSTIFSVVDFVVERGSLSFHHPLHYTLSWLLECGKYNKSSIEALREAAQAFLSHLHDTLGARDNTVKQALVSVDDALLAMFDYPLRVCAWLAQMKANLWVRNGMSLRHQMMQYKSVAHRDVGHHRDIFLLQSALVTCDPSRVLASIVDRFGLADWMKYGFVSSEICDDGQMLDLAEDFTYLLINLLSDRDALIADRDNVESQLLAVRKDLAHTLCFKPLSYSDLCARLTERAQDHEKLQDVLRQMTRYRPPEGLHDSGLFELKEEYLLELDPYNSHFSKNQRDEAENIYKKWMAKKLKKSPDDIVLEPKLHPIPCEAYINLCEVVHTTVFADVMHKALFYVAQGHKGKNGVTATRVEAFLQIVLQLALIATLEDKVSEESNMPSFIGNAIDMHLASHDAPHSTILDQLHKVWLMEEFTSCRSKIRYILRVFNQKRPRQFSRVTEHLDFPSGRFDTSSPANAESEIEAKKRMAMERKARVMAQFQQQQQNFMDKQGVIDWGDDYLDPPDEELPKSTETRHWKYPSGLCIQCREESTDSRMYGTFAMITNAHLLRQTDTSDEDFVGELFAIPDNLDRSIEHIRPFGVAGSNHEQLRRLNAEGEEITVDFQGLGKGWPKDHTMNGPVSTSCGHIMHYACFENYYQSVTRRHSQQVARNHPERIALKEFVCPLCKALANSFLPIVWKHSEQSYPGSLGISQDFDHFMDNEVSKLTPSSVPMDNSTFDSLAATMYSETLDTLSNSSLTPAITMWQAGDLTLSPTSPAWADNPELAGFAELAGIYGRLRESLTITARTNRVLGPSGSSSVNQFHVLVNTLANTIASVEIGHRGREAEFGTPLLTSVPQQTLSHLQTLCSTLRAYNATGALTIRTSTESQFRGLCDHIERQLAGAVSGHETQTGDPEPAQPLLRTDAFQFLVQAAMVVCPLRRLEVRHFLQLALTIELIRVAMAFMLDSQGFVRASKKLVQDQIRHGVPLQADSDEVQSVESFMTWVYVQLQDEAVQAEDVRPYGSNLHRMSRDECKAMYRIFQVYALAFMRKSALFFHAGHGIDFPTTVGSEANLPELDRLIHFFQLPKLQEMLRSFDQFSVHGTLKIRARSWIADWLKSEADMVPAGQQARPGPFLLKLLHPAPFELIGLPKYFDTLMEESYRRKCPTTGKEVADPALCLFCGEIFCSQTVCCLTPELRGGCNAHLDKCSSPVGMFLFVRKCNIALLHVAVDPRILDLERERIGRGTQHTLPSGSLTLSHGSFFPAPYLTKHGETDPGLRSKHQLILSQKRYDKLLRDSWLLTNGSIWSAIARRLESEVNAGGWETL</sequence>
<evidence type="ECO:0000313" key="13">
    <source>
        <dbReference type="Proteomes" id="UP000053342"/>
    </source>
</evidence>
<keyword evidence="3 9" id="KW-0479">Metal-binding</keyword>
<dbReference type="VEuPathDB" id="FungiDB:PV06_07054"/>
<dbReference type="GeneID" id="27359128"/>
<dbReference type="Gene3D" id="2.10.110.30">
    <property type="match status" value="1"/>
</dbReference>
<dbReference type="CDD" id="cd19673">
    <property type="entry name" value="UBR-box_UBR3"/>
    <property type="match status" value="1"/>
</dbReference>
<evidence type="ECO:0000256" key="8">
    <source>
        <dbReference type="PROSITE-ProRule" id="PRU00508"/>
    </source>
</evidence>
<dbReference type="STRING" id="215243.A0A0D2E164"/>
<comment type="function">
    <text evidence="9">Ubiquitin ligase protein which is a component of the N-end rule pathway. Recognizes and binds to proteins bearing specific N-terminal residues that are destabilizing according to the N-end rule, leading to their ubiquitination and subsequent degradation.</text>
</comment>
<keyword evidence="6 9" id="KW-0862">Zinc</keyword>
<dbReference type="UniPathway" id="UPA00143"/>
<comment type="catalytic activity">
    <reaction evidence="1 9">
        <text>S-ubiquitinyl-[E2 ubiquitin-conjugating enzyme]-L-cysteine + [acceptor protein]-L-lysine = [E2 ubiquitin-conjugating enzyme]-L-cysteine + N(6)-ubiquitinyl-[acceptor protein]-L-lysine.</text>
        <dbReference type="EC" id="2.3.2.27"/>
    </reaction>
</comment>
<feature type="compositionally biased region" description="Low complexity" evidence="10">
    <location>
        <begin position="536"/>
        <end position="546"/>
    </location>
</feature>
<dbReference type="SUPFAM" id="SSF46785">
    <property type="entry name" value="Winged helix' DNA-binding domain"/>
    <property type="match status" value="1"/>
</dbReference>
<dbReference type="InterPro" id="IPR013083">
    <property type="entry name" value="Znf_RING/FYVE/PHD"/>
</dbReference>
<dbReference type="FunFam" id="2.10.110.30:FF:000001">
    <property type="entry name" value="E3 ubiquitin-protein ligase UBR2 isoform 1"/>
    <property type="match status" value="1"/>
</dbReference>
<dbReference type="GO" id="GO:0005737">
    <property type="term" value="C:cytoplasm"/>
    <property type="evidence" value="ECO:0007669"/>
    <property type="project" value="TreeGrafter"/>
</dbReference>
<evidence type="ECO:0000256" key="5">
    <source>
        <dbReference type="ARBA" id="ARBA00022786"/>
    </source>
</evidence>
<dbReference type="OrthoDB" id="26387at2759"/>
<dbReference type="Pfam" id="PF18995">
    <property type="entry name" value="PRT6_C"/>
    <property type="match status" value="2"/>
</dbReference>
<evidence type="ECO:0000256" key="1">
    <source>
        <dbReference type="ARBA" id="ARBA00000900"/>
    </source>
</evidence>
<dbReference type="RefSeq" id="XP_016261720.1">
    <property type="nucleotide sequence ID" value="XM_016408240.1"/>
</dbReference>
<gene>
    <name evidence="12" type="ORF">PV06_07054</name>
</gene>
<evidence type="ECO:0000256" key="4">
    <source>
        <dbReference type="ARBA" id="ARBA00022771"/>
    </source>
</evidence>
<dbReference type="PANTHER" id="PTHR21497:SF24">
    <property type="entry name" value="E3 UBIQUITIN-PROTEIN LIGASE UBR1"/>
    <property type="match status" value="1"/>
</dbReference>
<reference evidence="12 13" key="1">
    <citation type="submission" date="2015-01" db="EMBL/GenBank/DDBJ databases">
        <title>The Genome Sequence of Exophiala oligosperma CBS72588.</title>
        <authorList>
            <consortium name="The Broad Institute Genomics Platform"/>
            <person name="Cuomo C."/>
            <person name="de Hoog S."/>
            <person name="Gorbushina A."/>
            <person name="Stielow B."/>
            <person name="Teixiera M."/>
            <person name="Abouelleil A."/>
            <person name="Chapman S.B."/>
            <person name="Priest M."/>
            <person name="Young S.K."/>
            <person name="Wortman J."/>
            <person name="Nusbaum C."/>
            <person name="Birren B."/>
        </authorList>
    </citation>
    <scope>NUCLEOTIDE SEQUENCE [LARGE SCALE GENOMIC DNA]</scope>
    <source>
        <strain evidence="12 13">CBS 72588</strain>
    </source>
</reference>
<dbReference type="GO" id="GO:0000151">
    <property type="term" value="C:ubiquitin ligase complex"/>
    <property type="evidence" value="ECO:0007669"/>
    <property type="project" value="TreeGrafter"/>
</dbReference>
<feature type="compositionally biased region" description="Acidic residues" evidence="10">
    <location>
        <begin position="465"/>
        <end position="483"/>
    </location>
</feature>
<dbReference type="InterPro" id="IPR055194">
    <property type="entry name" value="UBR1-like_WH"/>
</dbReference>
<feature type="compositionally biased region" description="Acidic residues" evidence="10">
    <location>
        <begin position="405"/>
        <end position="431"/>
    </location>
</feature>
<feature type="domain" description="UBR-type" evidence="11">
    <location>
        <begin position="84"/>
        <end position="156"/>
    </location>
</feature>
<accession>A0A0D2E164</accession>
<dbReference type="GO" id="GO:0008270">
    <property type="term" value="F:zinc ion binding"/>
    <property type="evidence" value="ECO:0007669"/>
    <property type="project" value="UniProtKB-UniRule"/>
</dbReference>
<dbReference type="Proteomes" id="UP000053342">
    <property type="component" value="Unassembled WGS sequence"/>
</dbReference>
<dbReference type="InterPro" id="IPR003126">
    <property type="entry name" value="Znf_UBR"/>
</dbReference>
<dbReference type="PANTHER" id="PTHR21497">
    <property type="entry name" value="UBIQUITIN LIGASE E3 ALPHA-RELATED"/>
    <property type="match status" value="1"/>
</dbReference>
<dbReference type="InterPro" id="IPR036390">
    <property type="entry name" value="WH_DNA-bd_sf"/>
</dbReference>
<feature type="region of interest" description="Disordered" evidence="10">
    <location>
        <begin position="405"/>
        <end position="438"/>
    </location>
</feature>
<keyword evidence="2 9" id="KW-0808">Transferase</keyword>
<dbReference type="EC" id="2.3.2.27" evidence="9"/>
<dbReference type="Pfam" id="PF02207">
    <property type="entry name" value="zf-UBR"/>
    <property type="match status" value="1"/>
</dbReference>
<dbReference type="InterPro" id="IPR044046">
    <property type="entry name" value="E3_ligase_UBR-like_C"/>
</dbReference>
<evidence type="ECO:0000256" key="2">
    <source>
        <dbReference type="ARBA" id="ARBA00022679"/>
    </source>
</evidence>
<organism evidence="12 13">
    <name type="scientific">Exophiala oligosperma</name>
    <dbReference type="NCBI Taxonomy" id="215243"/>
    <lineage>
        <taxon>Eukaryota</taxon>
        <taxon>Fungi</taxon>
        <taxon>Dikarya</taxon>
        <taxon>Ascomycota</taxon>
        <taxon>Pezizomycotina</taxon>
        <taxon>Eurotiomycetes</taxon>
        <taxon>Chaetothyriomycetidae</taxon>
        <taxon>Chaetothyriales</taxon>
        <taxon>Herpotrichiellaceae</taxon>
        <taxon>Exophiala</taxon>
    </lineage>
</organism>
<dbReference type="GO" id="GO:0061630">
    <property type="term" value="F:ubiquitin protein ligase activity"/>
    <property type="evidence" value="ECO:0007669"/>
    <property type="project" value="UniProtKB-UniRule"/>
</dbReference>
<dbReference type="Gene3D" id="3.30.40.10">
    <property type="entry name" value="Zinc/RING finger domain, C3HC4 (zinc finger)"/>
    <property type="match status" value="1"/>
</dbReference>
<dbReference type="Gene3D" id="1.10.10.2670">
    <property type="entry name" value="E3 ubiquitin-protein ligase"/>
    <property type="match status" value="1"/>
</dbReference>
<evidence type="ECO:0000256" key="6">
    <source>
        <dbReference type="ARBA" id="ARBA00022833"/>
    </source>
</evidence>
<evidence type="ECO:0000259" key="11">
    <source>
        <dbReference type="PROSITE" id="PS51157"/>
    </source>
</evidence>
<name>A0A0D2E164_9EURO</name>
<dbReference type="HOGENOM" id="CLU_000684_1_0_1"/>
<keyword evidence="13" id="KW-1185">Reference proteome</keyword>
<dbReference type="InterPro" id="IPR042065">
    <property type="entry name" value="E3_ELL-like"/>
</dbReference>
<dbReference type="GO" id="GO:0016567">
    <property type="term" value="P:protein ubiquitination"/>
    <property type="evidence" value="ECO:0007669"/>
    <property type="project" value="UniProtKB-UniRule"/>
</dbReference>
<feature type="region of interest" description="Disordered" evidence="10">
    <location>
        <begin position="450"/>
        <end position="564"/>
    </location>
</feature>
<feature type="zinc finger region" description="UBR-type" evidence="8">
    <location>
        <begin position="84"/>
        <end position="156"/>
    </location>
</feature>
<evidence type="ECO:0000313" key="12">
    <source>
        <dbReference type="EMBL" id="KIW41504.1"/>
    </source>
</evidence>